<dbReference type="EMBL" id="JABXBU010000012">
    <property type="protein sequence ID" value="KAF8789434.1"/>
    <property type="molecule type" value="Genomic_DNA"/>
</dbReference>
<feature type="region of interest" description="Disordered" evidence="1">
    <location>
        <begin position="58"/>
        <end position="95"/>
    </location>
</feature>
<protein>
    <submittedName>
        <fullName evidence="2">Uncharacterized protein</fullName>
    </submittedName>
</protein>
<reference evidence="2" key="1">
    <citation type="journal article" date="2020" name="bioRxiv">
        <title>Chromosome-level reference genome of the European wasp spider Argiope bruennichi: a resource for studies on range expansion and evolutionary adaptation.</title>
        <authorList>
            <person name="Sheffer M.M."/>
            <person name="Hoppe A."/>
            <person name="Krehenwinkel H."/>
            <person name="Uhl G."/>
            <person name="Kuss A.W."/>
            <person name="Jensen L."/>
            <person name="Jensen C."/>
            <person name="Gillespie R.G."/>
            <person name="Hoff K.J."/>
            <person name="Prost S."/>
        </authorList>
    </citation>
    <scope>NUCLEOTIDE SEQUENCE</scope>
</reference>
<feature type="compositionally biased region" description="Basic residues" evidence="1">
    <location>
        <begin position="73"/>
        <end position="85"/>
    </location>
</feature>
<reference evidence="2" key="2">
    <citation type="submission" date="2020-06" db="EMBL/GenBank/DDBJ databases">
        <authorList>
            <person name="Sheffer M."/>
        </authorList>
    </citation>
    <scope>NUCLEOTIDE SEQUENCE</scope>
</reference>
<gene>
    <name evidence="2" type="ORF">HNY73_007372</name>
</gene>
<proteinExistence type="predicted"/>
<dbReference type="AlphaFoldDB" id="A0A8T0FDR6"/>
<evidence type="ECO:0000313" key="2">
    <source>
        <dbReference type="EMBL" id="KAF8789434.1"/>
    </source>
</evidence>
<sequence>MGLASRHHDWSSFQEILNSRCQGELEVLEKLINRDWNLENGDEFWRVEWVFGHVRSSAGGNTKAEGGQEKRGEKIKKKSAKGRKSREKEGGNVGYYTQQLKDADSTIADLRNNSLQLVDRNLPRKLKNDYQSAPKCIRFKLRSLKNNQQVQEYGDNAEILQQWKHDGPCDVGIKVCDKYHERDIVNPVSGISKTNINKINGKYKKFNLEKNVSATKENLFTALQVKPTPIENMHQSVDLENEDLYSLVEELKIKSATTSYADKIQILTLVPKSWESRKYKD</sequence>
<dbReference type="Proteomes" id="UP000807504">
    <property type="component" value="Unassembled WGS sequence"/>
</dbReference>
<organism evidence="2 3">
    <name type="scientific">Argiope bruennichi</name>
    <name type="common">Wasp spider</name>
    <name type="synonym">Aranea bruennichi</name>
    <dbReference type="NCBI Taxonomy" id="94029"/>
    <lineage>
        <taxon>Eukaryota</taxon>
        <taxon>Metazoa</taxon>
        <taxon>Ecdysozoa</taxon>
        <taxon>Arthropoda</taxon>
        <taxon>Chelicerata</taxon>
        <taxon>Arachnida</taxon>
        <taxon>Araneae</taxon>
        <taxon>Araneomorphae</taxon>
        <taxon>Entelegynae</taxon>
        <taxon>Araneoidea</taxon>
        <taxon>Araneidae</taxon>
        <taxon>Argiope</taxon>
    </lineage>
</organism>
<evidence type="ECO:0000313" key="3">
    <source>
        <dbReference type="Proteomes" id="UP000807504"/>
    </source>
</evidence>
<comment type="caution">
    <text evidence="2">The sequence shown here is derived from an EMBL/GenBank/DDBJ whole genome shotgun (WGS) entry which is preliminary data.</text>
</comment>
<accession>A0A8T0FDR6</accession>
<evidence type="ECO:0000256" key="1">
    <source>
        <dbReference type="SAM" id="MobiDB-lite"/>
    </source>
</evidence>
<keyword evidence="3" id="KW-1185">Reference proteome</keyword>
<name>A0A8T0FDR6_ARGBR</name>